<evidence type="ECO:0000313" key="3">
    <source>
        <dbReference type="EMBL" id="CAF1553372.1"/>
    </source>
</evidence>
<comment type="similarity">
    <text evidence="1">Belongs to the metallo-dependent hydrolases superfamily. TatD-type hydrolase family.</text>
</comment>
<protein>
    <submittedName>
        <fullName evidence="3">Uncharacterized protein</fullName>
    </submittedName>
</protein>
<feature type="binding site" evidence="2">
    <location>
        <position position="33"/>
    </location>
    <ligand>
        <name>a divalent metal cation</name>
        <dbReference type="ChEBI" id="CHEBI:60240"/>
        <label>1</label>
    </ligand>
</feature>
<dbReference type="PANTHER" id="PTHR46363">
    <property type="entry name" value="DEOXYRIBONUCLEASE TATDN2-RELATED"/>
    <property type="match status" value="1"/>
</dbReference>
<proteinExistence type="inferred from homology"/>
<feature type="binding site" evidence="2">
    <location>
        <position position="245"/>
    </location>
    <ligand>
        <name>a divalent metal cation</name>
        <dbReference type="ChEBI" id="CHEBI:60240"/>
        <label>1</label>
    </ligand>
</feature>
<dbReference type="InterPro" id="IPR032466">
    <property type="entry name" value="Metal_Hydrolase"/>
</dbReference>
<gene>
    <name evidence="3" type="ORF">EDS130_LOCUS46158</name>
</gene>
<feature type="binding site" evidence="2">
    <location>
        <position position="158"/>
    </location>
    <ligand>
        <name>a divalent metal cation</name>
        <dbReference type="ChEBI" id="CHEBI:60240"/>
        <label>2</label>
    </ligand>
</feature>
<dbReference type="OrthoDB" id="413993at2759"/>
<dbReference type="AlphaFoldDB" id="A0A815WXC7"/>
<evidence type="ECO:0000313" key="4">
    <source>
        <dbReference type="Proteomes" id="UP000663852"/>
    </source>
</evidence>
<dbReference type="GO" id="GO:0016788">
    <property type="term" value="F:hydrolase activity, acting on ester bonds"/>
    <property type="evidence" value="ECO:0007669"/>
    <property type="project" value="InterPro"/>
</dbReference>
<evidence type="ECO:0000256" key="1">
    <source>
        <dbReference type="ARBA" id="ARBA00009275"/>
    </source>
</evidence>
<dbReference type="PANTHER" id="PTHR46363:SF1">
    <property type="entry name" value="DEOXYRIBONUCLEASE TATDN2-RELATED"/>
    <property type="match status" value="1"/>
</dbReference>
<sequence>MKAICTNSYYDICSCKKNYHLPLTLPIYDGHCHVDLFFKHGYTQDDFNLQLSRGRKIVLIDNRHQYERWFTNHEITSPNATILTTYGIHPKYIPNDSGPVMQQMVNIFKNQYTLNTKTVAIGECGLDNSSRYSLNSQLSIFQFQLKLAAELQIPIVLHGRGENVFSLMFDELKMYLKPNHYIHWHCVNPQSDLYVISMFMDYFQNSFIGLNGSVMLSHDQEQINTFNKWLFNKPNIIDRIVLETDYPHLRPPELNVSQYTPLSGISTTSKNVVNILRMKNMNITKLIDKSNNNIRRMYSID</sequence>
<dbReference type="PIRSF" id="PIRSF005902">
    <property type="entry name" value="DNase_TatD"/>
    <property type="match status" value="1"/>
</dbReference>
<feature type="binding site" evidence="2">
    <location>
        <position position="183"/>
    </location>
    <ligand>
        <name>a divalent metal cation</name>
        <dbReference type="ChEBI" id="CHEBI:60240"/>
        <label>2</label>
    </ligand>
</feature>
<name>A0A815WXC7_ADIRI</name>
<dbReference type="EMBL" id="CAJNOJ010001599">
    <property type="protein sequence ID" value="CAF1553372.1"/>
    <property type="molecule type" value="Genomic_DNA"/>
</dbReference>
<feature type="binding site" evidence="2">
    <location>
        <position position="123"/>
    </location>
    <ligand>
        <name>a divalent metal cation</name>
        <dbReference type="ChEBI" id="CHEBI:60240"/>
        <label>1</label>
    </ligand>
</feature>
<dbReference type="Proteomes" id="UP000663852">
    <property type="component" value="Unassembled WGS sequence"/>
</dbReference>
<dbReference type="Gene3D" id="3.20.20.140">
    <property type="entry name" value="Metal-dependent hydrolases"/>
    <property type="match status" value="1"/>
</dbReference>
<dbReference type="Pfam" id="PF01026">
    <property type="entry name" value="TatD_DNase"/>
    <property type="match status" value="1"/>
</dbReference>
<comment type="caution">
    <text evidence="3">The sequence shown here is derived from an EMBL/GenBank/DDBJ whole genome shotgun (WGS) entry which is preliminary data.</text>
</comment>
<dbReference type="GO" id="GO:0046872">
    <property type="term" value="F:metal ion binding"/>
    <property type="evidence" value="ECO:0007669"/>
    <property type="project" value="UniProtKB-KW"/>
</dbReference>
<accession>A0A815WXC7</accession>
<reference evidence="3" key="1">
    <citation type="submission" date="2021-02" db="EMBL/GenBank/DDBJ databases">
        <authorList>
            <person name="Nowell W R."/>
        </authorList>
    </citation>
    <scope>NUCLEOTIDE SEQUENCE</scope>
</reference>
<keyword evidence="2" id="KW-0479">Metal-binding</keyword>
<evidence type="ECO:0000256" key="2">
    <source>
        <dbReference type="PIRSR" id="PIRSR005902-1"/>
    </source>
</evidence>
<dbReference type="SUPFAM" id="SSF51556">
    <property type="entry name" value="Metallo-dependent hydrolases"/>
    <property type="match status" value="1"/>
</dbReference>
<feature type="binding site" evidence="2">
    <location>
        <position position="31"/>
    </location>
    <ligand>
        <name>a divalent metal cation</name>
        <dbReference type="ChEBI" id="CHEBI:60240"/>
        <label>1</label>
    </ligand>
</feature>
<organism evidence="3 4">
    <name type="scientific">Adineta ricciae</name>
    <name type="common">Rotifer</name>
    <dbReference type="NCBI Taxonomy" id="249248"/>
    <lineage>
        <taxon>Eukaryota</taxon>
        <taxon>Metazoa</taxon>
        <taxon>Spiralia</taxon>
        <taxon>Gnathifera</taxon>
        <taxon>Rotifera</taxon>
        <taxon>Eurotatoria</taxon>
        <taxon>Bdelloidea</taxon>
        <taxon>Adinetida</taxon>
        <taxon>Adinetidae</taxon>
        <taxon>Adineta</taxon>
    </lineage>
</organism>
<dbReference type="InterPro" id="IPR001130">
    <property type="entry name" value="TatD-like"/>
</dbReference>